<evidence type="ECO:0000313" key="10">
    <source>
        <dbReference type="Proteomes" id="UP000625210"/>
    </source>
</evidence>
<dbReference type="InterPro" id="IPR032816">
    <property type="entry name" value="VTT_dom"/>
</dbReference>
<dbReference type="Pfam" id="PF09335">
    <property type="entry name" value="VTT_dom"/>
    <property type="match status" value="1"/>
</dbReference>
<feature type="transmembrane region" description="Helical" evidence="7">
    <location>
        <begin position="53"/>
        <end position="72"/>
    </location>
</feature>
<evidence type="ECO:0000256" key="1">
    <source>
        <dbReference type="ARBA" id="ARBA00004651"/>
    </source>
</evidence>
<dbReference type="Proteomes" id="UP000625210">
    <property type="component" value="Unassembled WGS sequence"/>
</dbReference>
<feature type="transmembrane region" description="Helical" evidence="7">
    <location>
        <begin position="127"/>
        <end position="146"/>
    </location>
</feature>
<accession>A0A8J2VIM1</accession>
<evidence type="ECO:0000256" key="7">
    <source>
        <dbReference type="SAM" id="Phobius"/>
    </source>
</evidence>
<evidence type="ECO:0000256" key="2">
    <source>
        <dbReference type="ARBA" id="ARBA00010792"/>
    </source>
</evidence>
<gene>
    <name evidence="9" type="ORF">GCM10011571_28400</name>
</gene>
<protein>
    <recommendedName>
        <fullName evidence="8">VTT domain-containing protein</fullName>
    </recommendedName>
</protein>
<proteinExistence type="inferred from homology"/>
<evidence type="ECO:0000256" key="6">
    <source>
        <dbReference type="ARBA" id="ARBA00023136"/>
    </source>
</evidence>
<sequence length="197" mass="22291">MIQTILEVLKEWGLPGLLAATAVEASSLPFPGAMVVVIYGYLLKPGTVDWIKITLSVSLVYTLFTLIPYYIGYRLEHIAKRKLKTQQIEKGQHLFQKYGEWSIVLSRPFGIGNYISYISGLSRIHPWRFIGLTFLGVFPWNAFLLFMGKTGNLAEVQAFFEKAKQLGTVGFILLAVGIAVFYFINKKRKSKPLSHKQ</sequence>
<name>A0A8J2VIM1_9BACL</name>
<keyword evidence="4 7" id="KW-0812">Transmembrane</keyword>
<comment type="similarity">
    <text evidence="2">Belongs to the DedA family.</text>
</comment>
<evidence type="ECO:0000256" key="4">
    <source>
        <dbReference type="ARBA" id="ARBA00022692"/>
    </source>
</evidence>
<dbReference type="GO" id="GO:0005886">
    <property type="term" value="C:plasma membrane"/>
    <property type="evidence" value="ECO:0007669"/>
    <property type="project" value="UniProtKB-SubCell"/>
</dbReference>
<feature type="domain" description="VTT" evidence="8">
    <location>
        <begin position="30"/>
        <end position="149"/>
    </location>
</feature>
<dbReference type="AlphaFoldDB" id="A0A8J2VIM1"/>
<evidence type="ECO:0000256" key="3">
    <source>
        <dbReference type="ARBA" id="ARBA00022475"/>
    </source>
</evidence>
<feature type="transmembrane region" description="Helical" evidence="7">
    <location>
        <begin position="12"/>
        <end position="41"/>
    </location>
</feature>
<reference evidence="9" key="2">
    <citation type="submission" date="2020-09" db="EMBL/GenBank/DDBJ databases">
        <authorList>
            <person name="Sun Q."/>
            <person name="Zhou Y."/>
        </authorList>
    </citation>
    <scope>NUCLEOTIDE SEQUENCE</scope>
    <source>
        <strain evidence="9">CGMCC 1.15179</strain>
    </source>
</reference>
<feature type="transmembrane region" description="Helical" evidence="7">
    <location>
        <begin position="166"/>
        <end position="184"/>
    </location>
</feature>
<reference evidence="9" key="1">
    <citation type="journal article" date="2014" name="Int. J. Syst. Evol. Microbiol.">
        <title>Complete genome sequence of Corynebacterium casei LMG S-19264T (=DSM 44701T), isolated from a smear-ripened cheese.</title>
        <authorList>
            <consortium name="US DOE Joint Genome Institute (JGI-PGF)"/>
            <person name="Walter F."/>
            <person name="Albersmeier A."/>
            <person name="Kalinowski J."/>
            <person name="Ruckert C."/>
        </authorList>
    </citation>
    <scope>NUCLEOTIDE SEQUENCE</scope>
    <source>
        <strain evidence="9">CGMCC 1.15179</strain>
    </source>
</reference>
<comment type="subcellular location">
    <subcellularLocation>
        <location evidence="1">Cell membrane</location>
        <topology evidence="1">Multi-pass membrane protein</topology>
    </subcellularLocation>
</comment>
<evidence type="ECO:0000259" key="8">
    <source>
        <dbReference type="Pfam" id="PF09335"/>
    </source>
</evidence>
<dbReference type="PANTHER" id="PTHR42709">
    <property type="entry name" value="ALKALINE PHOSPHATASE LIKE PROTEIN"/>
    <property type="match status" value="1"/>
</dbReference>
<keyword evidence="6 7" id="KW-0472">Membrane</keyword>
<keyword evidence="5 7" id="KW-1133">Transmembrane helix</keyword>
<keyword evidence="3" id="KW-1003">Cell membrane</keyword>
<organism evidence="9 10">
    <name type="scientific">Marinithermofilum abyssi</name>
    <dbReference type="NCBI Taxonomy" id="1571185"/>
    <lineage>
        <taxon>Bacteria</taxon>
        <taxon>Bacillati</taxon>
        <taxon>Bacillota</taxon>
        <taxon>Bacilli</taxon>
        <taxon>Bacillales</taxon>
        <taxon>Thermoactinomycetaceae</taxon>
        <taxon>Marinithermofilum</taxon>
    </lineage>
</organism>
<keyword evidence="10" id="KW-1185">Reference proteome</keyword>
<comment type="caution">
    <text evidence="9">The sequence shown here is derived from an EMBL/GenBank/DDBJ whole genome shotgun (WGS) entry which is preliminary data.</text>
</comment>
<dbReference type="InterPro" id="IPR051311">
    <property type="entry name" value="DedA_domain"/>
</dbReference>
<evidence type="ECO:0000313" key="9">
    <source>
        <dbReference type="EMBL" id="GGE24561.1"/>
    </source>
</evidence>
<evidence type="ECO:0000256" key="5">
    <source>
        <dbReference type="ARBA" id="ARBA00022989"/>
    </source>
</evidence>
<dbReference type="RefSeq" id="WP_188648543.1">
    <property type="nucleotide sequence ID" value="NZ_BMHQ01000010.1"/>
</dbReference>
<dbReference type="PANTHER" id="PTHR42709:SF6">
    <property type="entry name" value="UNDECAPRENYL PHOSPHATE TRANSPORTER A"/>
    <property type="match status" value="1"/>
</dbReference>
<dbReference type="EMBL" id="BMHQ01000010">
    <property type="protein sequence ID" value="GGE24561.1"/>
    <property type="molecule type" value="Genomic_DNA"/>
</dbReference>